<dbReference type="Proteomes" id="UP000236305">
    <property type="component" value="Unassembled WGS sequence"/>
</dbReference>
<dbReference type="AlphaFoldDB" id="A0AA44WR33"/>
<evidence type="ECO:0000256" key="3">
    <source>
        <dbReference type="ARBA" id="ARBA00023053"/>
    </source>
</evidence>
<evidence type="ECO:0000313" key="7">
    <source>
        <dbReference type="EMBL" id="PNH34337.1"/>
    </source>
</evidence>
<evidence type="ECO:0000256" key="5">
    <source>
        <dbReference type="ARBA" id="ARBA00023201"/>
    </source>
</evidence>
<evidence type="ECO:0000256" key="2">
    <source>
        <dbReference type="ARBA" id="ARBA00022449"/>
    </source>
</evidence>
<name>A0AA44WR33_VERDA</name>
<keyword evidence="5" id="KW-0739">Sodium transport</keyword>
<feature type="transmembrane region" description="Helical" evidence="6">
    <location>
        <begin position="42"/>
        <end position="60"/>
    </location>
</feature>
<protein>
    <recommendedName>
        <fullName evidence="9">Cation/H+ exchanger domain-containing protein</fullName>
    </recommendedName>
</protein>
<organism evidence="7 8">
    <name type="scientific">Verticillium dahliae</name>
    <name type="common">Verticillium wilt</name>
    <dbReference type="NCBI Taxonomy" id="27337"/>
    <lineage>
        <taxon>Eukaryota</taxon>
        <taxon>Fungi</taxon>
        <taxon>Dikarya</taxon>
        <taxon>Ascomycota</taxon>
        <taxon>Pezizomycotina</taxon>
        <taxon>Sordariomycetes</taxon>
        <taxon>Hypocreomycetidae</taxon>
        <taxon>Glomerellales</taxon>
        <taxon>Plectosphaerellaceae</taxon>
        <taxon>Verticillium</taxon>
    </lineage>
</organism>
<evidence type="ECO:0000256" key="6">
    <source>
        <dbReference type="SAM" id="Phobius"/>
    </source>
</evidence>
<keyword evidence="1" id="KW-0813">Transport</keyword>
<dbReference type="GO" id="GO:0006814">
    <property type="term" value="P:sodium ion transport"/>
    <property type="evidence" value="ECO:0007669"/>
    <property type="project" value="UniProtKB-KW"/>
</dbReference>
<dbReference type="PANTHER" id="PTHR43562:SF3">
    <property type="entry name" value="SODIUM ION_PROTON EXCHANGER (EUROFUNG)"/>
    <property type="match status" value="1"/>
</dbReference>
<evidence type="ECO:0000313" key="8">
    <source>
        <dbReference type="Proteomes" id="UP000236305"/>
    </source>
</evidence>
<evidence type="ECO:0000256" key="1">
    <source>
        <dbReference type="ARBA" id="ARBA00022448"/>
    </source>
</evidence>
<accession>A0AA44WR33</accession>
<proteinExistence type="predicted"/>
<keyword evidence="2" id="KW-0050">Antiport</keyword>
<evidence type="ECO:0008006" key="9">
    <source>
        <dbReference type="Google" id="ProtNLM"/>
    </source>
</evidence>
<sequence length="87" mass="9153">MAFAMGARGEIGFLISALAESNGVLGRQPHEGQPSGLFLVKIWAIALCTIGGPICVGLLVKRVNRLEGQKFSTEEASVLGAWGVNEI</sequence>
<keyword evidence="4" id="KW-0406">Ion transport</keyword>
<dbReference type="PANTHER" id="PTHR43562">
    <property type="entry name" value="NAPA-TYPE SODIUM/HYDROGEN ANTIPORTER"/>
    <property type="match status" value="1"/>
</dbReference>
<dbReference type="EMBL" id="MPSH01000006">
    <property type="protein sequence ID" value="PNH34337.1"/>
    <property type="molecule type" value="Genomic_DNA"/>
</dbReference>
<keyword evidence="6" id="KW-1133">Transmembrane helix</keyword>
<reference evidence="7 8" key="1">
    <citation type="submission" date="2017-12" db="EMBL/GenBank/DDBJ databases">
        <title>Comparative genomics yields insights into virulence evolution of Verticillium dahliae.</title>
        <authorList>
            <person name="Fan R."/>
            <person name="Armitage A.D."/>
            <person name="Cascant-Lopez E."/>
            <person name="Sobczyk M."/>
            <person name="Cockerton H.M."/>
            <person name="Harrison R.J."/>
        </authorList>
    </citation>
    <scope>NUCLEOTIDE SEQUENCE [LARGE SCALE GENOMIC DNA]</scope>
    <source>
        <strain evidence="7 8">12008</strain>
    </source>
</reference>
<keyword evidence="6" id="KW-0812">Transmembrane</keyword>
<gene>
    <name evidence="7" type="ORF">BJF96_g2591</name>
</gene>
<keyword evidence="3" id="KW-0915">Sodium</keyword>
<dbReference type="GO" id="GO:0015297">
    <property type="term" value="F:antiporter activity"/>
    <property type="evidence" value="ECO:0007669"/>
    <property type="project" value="UniProtKB-KW"/>
</dbReference>
<evidence type="ECO:0000256" key="4">
    <source>
        <dbReference type="ARBA" id="ARBA00023065"/>
    </source>
</evidence>
<comment type="caution">
    <text evidence="7">The sequence shown here is derived from an EMBL/GenBank/DDBJ whole genome shotgun (WGS) entry which is preliminary data.</text>
</comment>
<keyword evidence="6" id="KW-0472">Membrane</keyword>